<dbReference type="InterPro" id="IPR036259">
    <property type="entry name" value="MFS_trans_sf"/>
</dbReference>
<organism evidence="7 8">
    <name type="scientific">Colletotrichum karsti</name>
    <dbReference type="NCBI Taxonomy" id="1095194"/>
    <lineage>
        <taxon>Eukaryota</taxon>
        <taxon>Fungi</taxon>
        <taxon>Dikarya</taxon>
        <taxon>Ascomycota</taxon>
        <taxon>Pezizomycotina</taxon>
        <taxon>Sordariomycetes</taxon>
        <taxon>Hypocreomycetidae</taxon>
        <taxon>Glomerellales</taxon>
        <taxon>Glomerellaceae</taxon>
        <taxon>Colletotrichum</taxon>
        <taxon>Colletotrichum boninense species complex</taxon>
    </lineage>
</organism>
<dbReference type="InterPro" id="IPR051617">
    <property type="entry name" value="UNC-93-like_regulator"/>
</dbReference>
<reference evidence="7" key="1">
    <citation type="submission" date="2020-03" db="EMBL/GenBank/DDBJ databases">
        <authorList>
            <person name="He L."/>
        </authorList>
    </citation>
    <scope>NUCLEOTIDE SEQUENCE</scope>
    <source>
        <strain evidence="7">CkLH20</strain>
    </source>
</reference>
<sequence>MTQDTRSDDTVLNETQHLSKWRISSPYFQTVLVGIVLFLNPGTYLAITGLGAGGKKPELIGIVNNANVILYTLFGASAVVGGSVINKIGPRYSLMLGVTGYPMYCGSLWWIDKGQGTWFVLFGGAWLGMSAGILWATQGYICTCYPMESEKGRYIATTWVLNASGSVVGSAVVLAITISNTSSSGVPPAVYLTFICLECAGLFVAALLMDPSKIRRNDGRPIASFGDTIFWYQELKSLLATLMEPRMRLITLAIFSSEMYLSMTGSFNSFYFNSRTRSLANLCYWIFQVLGALAIAWSCDASILGSRRRRAFVSGGFVAVVLGGTWIAMLAFLSSKNLDRFGSGPITGVDFTDGSKFVGPFVIYMFFGACYPIYQNFHHWVYSTFTNEPRTLGRYSGYFKGIQAWGSAVAFGIDSHYVPFLHQAIVYTCLMLVGLVLSMISVYGNTTNTRYGQEKGVVVPEAFDRVIEGVPEETIGDNRSSNMKVRDKMDDDKMDDDKMDDDKMDDDKMDNDKRDKVEKIKNIENRSKNIEG</sequence>
<evidence type="ECO:0000313" key="8">
    <source>
        <dbReference type="Proteomes" id="UP000781932"/>
    </source>
</evidence>
<feature type="transmembrane region" description="Helical" evidence="6">
    <location>
        <begin position="92"/>
        <end position="111"/>
    </location>
</feature>
<feature type="transmembrane region" description="Helical" evidence="6">
    <location>
        <begin position="27"/>
        <end position="47"/>
    </location>
</feature>
<feature type="transmembrane region" description="Helical" evidence="6">
    <location>
        <begin position="154"/>
        <end position="178"/>
    </location>
</feature>
<evidence type="ECO:0000256" key="5">
    <source>
        <dbReference type="SAM" id="MobiDB-lite"/>
    </source>
</evidence>
<gene>
    <name evidence="7" type="ORF">CkaCkLH20_02478</name>
</gene>
<feature type="transmembrane region" description="Helical" evidence="6">
    <location>
        <begin position="190"/>
        <end position="209"/>
    </location>
</feature>
<feature type="transmembrane region" description="Helical" evidence="6">
    <location>
        <begin position="59"/>
        <end position="80"/>
    </location>
</feature>
<dbReference type="OrthoDB" id="196103at2759"/>
<evidence type="ECO:0000256" key="3">
    <source>
        <dbReference type="ARBA" id="ARBA00022989"/>
    </source>
</evidence>
<feature type="transmembrane region" description="Helical" evidence="6">
    <location>
        <begin position="357"/>
        <end position="374"/>
    </location>
</feature>
<feature type="transmembrane region" description="Helical" evidence="6">
    <location>
        <begin position="249"/>
        <end position="272"/>
    </location>
</feature>
<evidence type="ECO:0000256" key="4">
    <source>
        <dbReference type="ARBA" id="ARBA00023136"/>
    </source>
</evidence>
<dbReference type="Pfam" id="PF05978">
    <property type="entry name" value="UNC-93"/>
    <property type="match status" value="1"/>
</dbReference>
<comment type="caution">
    <text evidence="7">The sequence shown here is derived from an EMBL/GenBank/DDBJ whole genome shotgun (WGS) entry which is preliminary data.</text>
</comment>
<dbReference type="PANTHER" id="PTHR23294">
    <property type="entry name" value="ET TRANSLATION PRODUCT-RELATED"/>
    <property type="match status" value="1"/>
</dbReference>
<dbReference type="RefSeq" id="XP_038749128.1">
    <property type="nucleotide sequence ID" value="XM_038885197.1"/>
</dbReference>
<dbReference type="PANTHER" id="PTHR23294:SF59">
    <property type="entry name" value="UNC93-LIKE PROTEIN C922.05C"/>
    <property type="match status" value="1"/>
</dbReference>
<dbReference type="InterPro" id="IPR010291">
    <property type="entry name" value="Ion_channel_UNC-93"/>
</dbReference>
<accession>A0A9P6IC59</accession>
<feature type="compositionally biased region" description="Basic and acidic residues" evidence="5">
    <location>
        <begin position="510"/>
        <end position="532"/>
    </location>
</feature>
<comment type="subcellular location">
    <subcellularLocation>
        <location evidence="1">Membrane</location>
        <topology evidence="1">Multi-pass membrane protein</topology>
    </subcellularLocation>
</comment>
<keyword evidence="4 6" id="KW-0472">Membrane</keyword>
<dbReference type="GeneID" id="62158271"/>
<keyword evidence="8" id="KW-1185">Reference proteome</keyword>
<dbReference type="AlphaFoldDB" id="A0A9P6IC59"/>
<dbReference type="EMBL" id="JAATWM020000006">
    <property type="protein sequence ID" value="KAF9879667.1"/>
    <property type="molecule type" value="Genomic_DNA"/>
</dbReference>
<name>A0A9P6IC59_9PEZI</name>
<protein>
    <submittedName>
        <fullName evidence="7">Transmembrane transporter-like protein</fullName>
    </submittedName>
</protein>
<evidence type="ECO:0000256" key="2">
    <source>
        <dbReference type="ARBA" id="ARBA00022692"/>
    </source>
</evidence>
<evidence type="ECO:0000256" key="1">
    <source>
        <dbReference type="ARBA" id="ARBA00004141"/>
    </source>
</evidence>
<dbReference type="GO" id="GO:0016020">
    <property type="term" value="C:membrane"/>
    <property type="evidence" value="ECO:0007669"/>
    <property type="project" value="UniProtKB-SubCell"/>
</dbReference>
<feature type="compositionally biased region" description="Acidic residues" evidence="5">
    <location>
        <begin position="492"/>
        <end position="509"/>
    </location>
</feature>
<keyword evidence="3 6" id="KW-1133">Transmembrane helix</keyword>
<evidence type="ECO:0000256" key="6">
    <source>
        <dbReference type="SAM" id="Phobius"/>
    </source>
</evidence>
<proteinExistence type="predicted"/>
<feature type="transmembrane region" description="Helical" evidence="6">
    <location>
        <begin position="425"/>
        <end position="445"/>
    </location>
</feature>
<dbReference type="SUPFAM" id="SSF103473">
    <property type="entry name" value="MFS general substrate transporter"/>
    <property type="match status" value="1"/>
</dbReference>
<dbReference type="Gene3D" id="1.20.1250.20">
    <property type="entry name" value="MFS general substrate transporter like domains"/>
    <property type="match status" value="1"/>
</dbReference>
<keyword evidence="2 6" id="KW-0812">Transmembrane</keyword>
<evidence type="ECO:0000313" key="7">
    <source>
        <dbReference type="EMBL" id="KAF9879667.1"/>
    </source>
</evidence>
<feature type="region of interest" description="Disordered" evidence="5">
    <location>
        <begin position="474"/>
        <end position="532"/>
    </location>
</feature>
<reference evidence="7" key="2">
    <citation type="submission" date="2020-11" db="EMBL/GenBank/DDBJ databases">
        <title>Whole genome sequencing of Colletotrichum sp.</title>
        <authorList>
            <person name="Li H."/>
        </authorList>
    </citation>
    <scope>NUCLEOTIDE SEQUENCE</scope>
    <source>
        <strain evidence="7">CkLH20</strain>
    </source>
</reference>
<feature type="transmembrane region" description="Helical" evidence="6">
    <location>
        <begin position="311"/>
        <end position="333"/>
    </location>
</feature>
<feature type="transmembrane region" description="Helical" evidence="6">
    <location>
        <begin position="117"/>
        <end position="142"/>
    </location>
</feature>
<feature type="transmembrane region" description="Helical" evidence="6">
    <location>
        <begin position="278"/>
        <end position="299"/>
    </location>
</feature>
<dbReference type="Proteomes" id="UP000781932">
    <property type="component" value="Unassembled WGS sequence"/>
</dbReference>
<feature type="transmembrane region" description="Helical" evidence="6">
    <location>
        <begin position="395"/>
        <end position="413"/>
    </location>
</feature>